<evidence type="ECO:0000256" key="1">
    <source>
        <dbReference type="SAM" id="Phobius"/>
    </source>
</evidence>
<keyword evidence="3" id="KW-1185">Reference proteome</keyword>
<protein>
    <submittedName>
        <fullName evidence="2">Uncharacterized protein</fullName>
    </submittedName>
</protein>
<accession>A0A1E5H292</accession>
<evidence type="ECO:0000313" key="3">
    <source>
        <dbReference type="Proteomes" id="UP000095094"/>
    </source>
</evidence>
<keyword evidence="1" id="KW-0812">Transmembrane</keyword>
<name>A0A1E5H292_9ENTE</name>
<sequence>MTINSDTQQKIKQFSKEQAELYLNDAEMTYMEKLRRKAGKNREKVGQKLARFKNTSDKGQEIQDDMILYMNDYITDLIAGGMQEQEAFEKASTELRFASQTDQSDELQERFAQYYATMDPADYEIIGLFYGGFAVLGMTIGALVGFLASGGVPAFTHTGWIYTLIGILAGVLIGTGCGLIANAILTPRSRK</sequence>
<keyword evidence="1" id="KW-0472">Membrane</keyword>
<comment type="caution">
    <text evidence="2">The sequence shown here is derived from an EMBL/GenBank/DDBJ whole genome shotgun (WGS) entry which is preliminary data.</text>
</comment>
<dbReference type="EMBL" id="MIJY01000004">
    <property type="protein sequence ID" value="OEG19016.1"/>
    <property type="molecule type" value="Genomic_DNA"/>
</dbReference>
<feature type="transmembrane region" description="Helical" evidence="1">
    <location>
        <begin position="128"/>
        <end position="148"/>
    </location>
</feature>
<gene>
    <name evidence="2" type="ORF">BCR25_15595</name>
</gene>
<feature type="transmembrane region" description="Helical" evidence="1">
    <location>
        <begin position="160"/>
        <end position="185"/>
    </location>
</feature>
<dbReference type="RefSeq" id="WP_069662474.1">
    <property type="nucleotide sequence ID" value="NZ_JBHUJJ010000001.1"/>
</dbReference>
<organism evidence="2 3">
    <name type="scientific">Enterococcus termitis</name>
    <dbReference type="NCBI Taxonomy" id="332950"/>
    <lineage>
        <taxon>Bacteria</taxon>
        <taxon>Bacillati</taxon>
        <taxon>Bacillota</taxon>
        <taxon>Bacilli</taxon>
        <taxon>Lactobacillales</taxon>
        <taxon>Enterococcaceae</taxon>
        <taxon>Enterococcus</taxon>
    </lineage>
</organism>
<reference evidence="3" key="1">
    <citation type="submission" date="2016-09" db="EMBL/GenBank/DDBJ databases">
        <authorList>
            <person name="Gulvik C.A."/>
        </authorList>
    </citation>
    <scope>NUCLEOTIDE SEQUENCE [LARGE SCALE GENOMIC DNA]</scope>
    <source>
        <strain evidence="3">LMG 8895</strain>
    </source>
</reference>
<dbReference type="Proteomes" id="UP000095094">
    <property type="component" value="Unassembled WGS sequence"/>
</dbReference>
<keyword evidence="1" id="KW-1133">Transmembrane helix</keyword>
<evidence type="ECO:0000313" key="2">
    <source>
        <dbReference type="EMBL" id="OEG19016.1"/>
    </source>
</evidence>
<dbReference type="OrthoDB" id="2622367at2"/>
<proteinExistence type="predicted"/>
<dbReference type="AlphaFoldDB" id="A0A1E5H292"/>